<comment type="similarity">
    <text evidence="1">Belongs to the synembryn family.</text>
</comment>
<evidence type="ECO:0000313" key="4">
    <source>
        <dbReference type="EMBL" id="KAF1808870.1"/>
    </source>
</evidence>
<evidence type="ECO:0000313" key="5">
    <source>
        <dbReference type="Proteomes" id="UP000504638"/>
    </source>
</evidence>
<dbReference type="PANTHER" id="PTHR12425:SF5">
    <property type="entry name" value="SYNEMBRYN"/>
    <property type="match status" value="1"/>
</dbReference>
<dbReference type="AlphaFoldDB" id="A0A6G1FT14"/>
<organism evidence="4">
    <name type="scientific">Eremomyces bilateralis CBS 781.70</name>
    <dbReference type="NCBI Taxonomy" id="1392243"/>
    <lineage>
        <taxon>Eukaryota</taxon>
        <taxon>Fungi</taxon>
        <taxon>Dikarya</taxon>
        <taxon>Ascomycota</taxon>
        <taxon>Pezizomycotina</taxon>
        <taxon>Dothideomycetes</taxon>
        <taxon>Dothideomycetes incertae sedis</taxon>
        <taxon>Eremomycetales</taxon>
        <taxon>Eremomycetaceae</taxon>
        <taxon>Eremomyces</taxon>
    </lineage>
</organism>
<dbReference type="GO" id="GO:0001965">
    <property type="term" value="F:G-protein alpha-subunit binding"/>
    <property type="evidence" value="ECO:0007669"/>
    <property type="project" value="TreeGrafter"/>
</dbReference>
<name>A0A6G1FT14_9PEZI</name>
<evidence type="ECO:0000256" key="3">
    <source>
        <dbReference type="ARBA" id="ARBA00023186"/>
    </source>
</evidence>
<reference evidence="6" key="2">
    <citation type="submission" date="2020-04" db="EMBL/GenBank/DDBJ databases">
        <authorList>
            <consortium name="NCBI Genome Project"/>
        </authorList>
    </citation>
    <scope>NUCLEOTIDE SEQUENCE</scope>
    <source>
        <strain evidence="6">CBS 781.70</strain>
    </source>
</reference>
<reference evidence="6" key="3">
    <citation type="submission" date="2025-04" db="UniProtKB">
        <authorList>
            <consortium name="RefSeq"/>
        </authorList>
    </citation>
    <scope>IDENTIFICATION</scope>
    <source>
        <strain evidence="6">CBS 781.70</strain>
    </source>
</reference>
<keyword evidence="2" id="KW-0344">Guanine-nucleotide releasing factor</keyword>
<keyword evidence="5" id="KW-1185">Reference proteome</keyword>
<dbReference type="EMBL" id="ML975178">
    <property type="protein sequence ID" value="KAF1808870.1"/>
    <property type="molecule type" value="Genomic_DNA"/>
</dbReference>
<dbReference type="RefSeq" id="XP_033530501.1">
    <property type="nucleotide sequence ID" value="XM_033682996.1"/>
</dbReference>
<proteinExistence type="inferred from homology"/>
<dbReference type="OrthoDB" id="5585685at2759"/>
<dbReference type="GO" id="GO:0007186">
    <property type="term" value="P:G protein-coupled receptor signaling pathway"/>
    <property type="evidence" value="ECO:0007669"/>
    <property type="project" value="TreeGrafter"/>
</dbReference>
<dbReference type="GeneID" id="54423566"/>
<dbReference type="InterPro" id="IPR019318">
    <property type="entry name" value="Gua_nucleotide_exch_fac_Ric8"/>
</dbReference>
<dbReference type="GO" id="GO:0005085">
    <property type="term" value="F:guanyl-nucleotide exchange factor activity"/>
    <property type="evidence" value="ECO:0007669"/>
    <property type="project" value="UniProtKB-KW"/>
</dbReference>
<dbReference type="Proteomes" id="UP000504638">
    <property type="component" value="Unplaced"/>
</dbReference>
<dbReference type="PANTHER" id="PTHR12425">
    <property type="entry name" value="SYNEMBRYN"/>
    <property type="match status" value="1"/>
</dbReference>
<protein>
    <submittedName>
        <fullName evidence="4 6">Uncharacterized protein</fullName>
    </submittedName>
</protein>
<reference evidence="4 6" key="1">
    <citation type="submission" date="2020-01" db="EMBL/GenBank/DDBJ databases">
        <authorList>
            <consortium name="DOE Joint Genome Institute"/>
            <person name="Haridas S."/>
            <person name="Albert R."/>
            <person name="Binder M."/>
            <person name="Bloem J."/>
            <person name="Labutti K."/>
            <person name="Salamov A."/>
            <person name="Andreopoulos B."/>
            <person name="Baker S.E."/>
            <person name="Barry K."/>
            <person name="Bills G."/>
            <person name="Bluhm B.H."/>
            <person name="Cannon C."/>
            <person name="Castanera R."/>
            <person name="Culley D.E."/>
            <person name="Daum C."/>
            <person name="Ezra D."/>
            <person name="Gonzalez J.B."/>
            <person name="Henrissat B."/>
            <person name="Kuo A."/>
            <person name="Liang C."/>
            <person name="Lipzen A."/>
            <person name="Lutzoni F."/>
            <person name="Magnuson J."/>
            <person name="Mondo S."/>
            <person name="Nolan M."/>
            <person name="Ohm R."/>
            <person name="Pangilinan J."/>
            <person name="Park H.-J."/>
            <person name="Ramirez L."/>
            <person name="Alfaro M."/>
            <person name="Sun H."/>
            <person name="Tritt A."/>
            <person name="Yoshinaga Y."/>
            <person name="Zwiers L.-H."/>
            <person name="Turgeon B.G."/>
            <person name="Goodwin S.B."/>
            <person name="Spatafora J.W."/>
            <person name="Crous P.W."/>
            <person name="Grigoriev I.V."/>
        </authorList>
    </citation>
    <scope>NUCLEOTIDE SEQUENCE</scope>
    <source>
        <strain evidence="4 6">CBS 781.70</strain>
    </source>
</reference>
<evidence type="ECO:0000256" key="2">
    <source>
        <dbReference type="ARBA" id="ARBA00022658"/>
    </source>
</evidence>
<dbReference type="Pfam" id="PF10165">
    <property type="entry name" value="Ric8"/>
    <property type="match status" value="1"/>
</dbReference>
<sequence length="361" mass="39855">MAQIQAVLGYLKAYIGTGDTMNPDTNEFKPVMRCRNNYNYGLIIASNGNGLDSPMGAPGMVTVWTYALGNVSQAGHRLALRCLTNVVLSSPMRQVFVKKAYPRKPIELMMYVHNATDGWDAFVAARMLLNCVADENLVLSHFFESTSLAETPDTSPISPIIDCLATFFFIAEYHDENTPWPPLNDVKLVDLLHATLNFPQQDELEVASLAPCGSLYLDRLLLMALSGDNSEQLVRNVGYDCASRLLFSLGVPVPPADDQGGWDAESQSEINPITGQHRGREQQVDLPEMTEVEKGREAERLFVLFERLRSMGVVNVENPMSLSGPRTCPRKFANVLACASDVDVADRPSKLAVGKVRRENT</sequence>
<evidence type="ECO:0000256" key="1">
    <source>
        <dbReference type="ARBA" id="ARBA00009049"/>
    </source>
</evidence>
<accession>A0A6G1FT14</accession>
<dbReference type="GO" id="GO:0005737">
    <property type="term" value="C:cytoplasm"/>
    <property type="evidence" value="ECO:0007669"/>
    <property type="project" value="TreeGrafter"/>
</dbReference>
<evidence type="ECO:0000313" key="6">
    <source>
        <dbReference type="RefSeq" id="XP_033530501.1"/>
    </source>
</evidence>
<keyword evidence="3" id="KW-0143">Chaperone</keyword>
<gene>
    <name evidence="4 6" type="ORF">P152DRAFT_517218</name>
</gene>